<dbReference type="AlphaFoldDB" id="A0A811KLZ2"/>
<evidence type="ECO:0000259" key="3">
    <source>
        <dbReference type="PROSITE" id="PS50011"/>
    </source>
</evidence>
<reference evidence="4" key="1">
    <citation type="submission" date="2020-09" db="EMBL/GenBank/DDBJ databases">
        <authorList>
            <person name="Kikuchi T."/>
        </authorList>
    </citation>
    <scope>NUCLEOTIDE SEQUENCE</scope>
    <source>
        <strain evidence="4">SH1</strain>
    </source>
</reference>
<dbReference type="InterPro" id="IPR011009">
    <property type="entry name" value="Kinase-like_dom_sf"/>
</dbReference>
<keyword evidence="5" id="KW-1185">Reference proteome</keyword>
<feature type="domain" description="Protein kinase" evidence="3">
    <location>
        <begin position="34"/>
        <end position="317"/>
    </location>
</feature>
<evidence type="ECO:0000313" key="5">
    <source>
        <dbReference type="Proteomes" id="UP000614601"/>
    </source>
</evidence>
<feature type="compositionally biased region" description="Pro residues" evidence="2">
    <location>
        <begin position="11"/>
        <end position="21"/>
    </location>
</feature>
<dbReference type="Proteomes" id="UP000614601">
    <property type="component" value="Unassembled WGS sequence"/>
</dbReference>
<evidence type="ECO:0000313" key="4">
    <source>
        <dbReference type="EMBL" id="CAD5216503.1"/>
    </source>
</evidence>
<dbReference type="Proteomes" id="UP000783686">
    <property type="component" value="Unassembled WGS sequence"/>
</dbReference>
<feature type="compositionally biased region" description="Basic and acidic residues" evidence="2">
    <location>
        <begin position="484"/>
        <end position="503"/>
    </location>
</feature>
<dbReference type="InterPro" id="IPR000719">
    <property type="entry name" value="Prot_kinase_dom"/>
</dbReference>
<name>A0A811KLZ2_9BILA</name>
<dbReference type="Gene3D" id="1.10.510.10">
    <property type="entry name" value="Transferase(Phosphotransferase) domain 1"/>
    <property type="match status" value="1"/>
</dbReference>
<dbReference type="GO" id="GO:0005524">
    <property type="term" value="F:ATP binding"/>
    <property type="evidence" value="ECO:0007669"/>
    <property type="project" value="InterPro"/>
</dbReference>
<dbReference type="InterPro" id="IPR050235">
    <property type="entry name" value="CK1_Ser-Thr_kinase"/>
</dbReference>
<dbReference type="EMBL" id="CAJFCW020000003">
    <property type="protein sequence ID" value="CAG9106059.1"/>
    <property type="molecule type" value="Genomic_DNA"/>
</dbReference>
<protein>
    <recommendedName>
        <fullName evidence="3">Protein kinase domain-containing protein</fullName>
    </recommendedName>
</protein>
<evidence type="ECO:0000256" key="1">
    <source>
        <dbReference type="SAM" id="Coils"/>
    </source>
</evidence>
<feature type="region of interest" description="Disordered" evidence="2">
    <location>
        <begin position="1"/>
        <end position="21"/>
    </location>
</feature>
<comment type="caution">
    <text evidence="4">The sequence shown here is derived from an EMBL/GenBank/DDBJ whole genome shotgun (WGS) entry which is preliminary data.</text>
</comment>
<dbReference type="PROSITE" id="PS50011">
    <property type="entry name" value="PROTEIN_KINASE_DOM"/>
    <property type="match status" value="1"/>
</dbReference>
<organism evidence="4 5">
    <name type="scientific">Bursaphelenchus okinawaensis</name>
    <dbReference type="NCBI Taxonomy" id="465554"/>
    <lineage>
        <taxon>Eukaryota</taxon>
        <taxon>Metazoa</taxon>
        <taxon>Ecdysozoa</taxon>
        <taxon>Nematoda</taxon>
        <taxon>Chromadorea</taxon>
        <taxon>Rhabditida</taxon>
        <taxon>Tylenchina</taxon>
        <taxon>Tylenchomorpha</taxon>
        <taxon>Aphelenchoidea</taxon>
        <taxon>Aphelenchoididae</taxon>
        <taxon>Bursaphelenchus</taxon>
    </lineage>
</organism>
<feature type="compositionally biased region" description="Basic residues" evidence="2">
    <location>
        <begin position="466"/>
        <end position="483"/>
    </location>
</feature>
<dbReference type="EMBL" id="CAJFDH010000003">
    <property type="protein sequence ID" value="CAD5216503.1"/>
    <property type="molecule type" value="Genomic_DNA"/>
</dbReference>
<sequence>MAVGAISPTPAESPPPPPPPSTILPVGSIVTQDYKILEHLKSKRGNFLYRATSDKPFKDEFGNVHSEVIFKVAPPVNAAEPCRELLVLNFIKTYRCPNRLNRILMPINMVLDNYNRMLAFPAYYGSLADAKLKNGVLPQSTTLRIGLEMLAAIKELHGLGLVHQCIDPTHFLLPNVIDVNEHKFDIKLCDLSSAKNYIVYEDETPVPKKDVGVPMADYASVEVCDGGESCRRDDLVAWYYTMISLRGKLIWEDVQYGPVAQMRKSDWRRKPLLMAGCFCQDINMFITEIFLWIDDLENKDKPNYYALAKNIQTSLYLLDGIKSKNEDMPIVAEMKKDEFVEAVDKCTPRHSDYAEMFPDNRYEIQFLFSRAQNRMMPEIKAIIDEHITPYRFSEDEQQRAIEKGREPQYKKQYARKQKELEELKAKEQKEAEIDVVGEAGKKVDEQKAKTTTPPIKEAPVGVKPSGKPKKGSKQKNQKGKKAKEKAIKAKERASIMKDIEKRNKNPRNINIKRFANDGDDDETDNKTVDKSEMRPVEEAKSAIISIELPRKKSGQKKTPKPMKDNRTPSPARNRDEDNEISENNKVSQGKIRSKTPNRRPKEDDKKQRKKVRQG</sequence>
<feature type="compositionally biased region" description="Basic residues" evidence="2">
    <location>
        <begin position="551"/>
        <end position="560"/>
    </location>
</feature>
<evidence type="ECO:0000256" key="2">
    <source>
        <dbReference type="SAM" id="MobiDB-lite"/>
    </source>
</evidence>
<dbReference type="SUPFAM" id="SSF56112">
    <property type="entry name" value="Protein kinase-like (PK-like)"/>
    <property type="match status" value="1"/>
</dbReference>
<feature type="compositionally biased region" description="Basic and acidic residues" evidence="2">
    <location>
        <begin position="524"/>
        <end position="540"/>
    </location>
</feature>
<accession>A0A811KLZ2</accession>
<dbReference type="PANTHER" id="PTHR11909">
    <property type="entry name" value="CASEIN KINASE-RELATED"/>
    <property type="match status" value="1"/>
</dbReference>
<dbReference type="GO" id="GO:0004672">
    <property type="term" value="F:protein kinase activity"/>
    <property type="evidence" value="ECO:0007669"/>
    <property type="project" value="InterPro"/>
</dbReference>
<feature type="compositionally biased region" description="Low complexity" evidence="2">
    <location>
        <begin position="1"/>
        <end position="10"/>
    </location>
</feature>
<dbReference type="OrthoDB" id="4062651at2759"/>
<proteinExistence type="predicted"/>
<keyword evidence="1" id="KW-0175">Coiled coil</keyword>
<feature type="region of interest" description="Disordered" evidence="2">
    <location>
        <begin position="443"/>
        <end position="614"/>
    </location>
</feature>
<gene>
    <name evidence="4" type="ORF">BOKJ2_LOCUS6620</name>
</gene>
<feature type="coiled-coil region" evidence="1">
    <location>
        <begin position="406"/>
        <end position="433"/>
    </location>
</feature>